<proteinExistence type="predicted"/>
<dbReference type="PANTHER" id="PTHR10165">
    <property type="entry name" value="LIPID PHOSPHATE PHOSPHATASE"/>
    <property type="match status" value="1"/>
</dbReference>
<dbReference type="PANTHER" id="PTHR10165:SF90">
    <property type="entry name" value="PHOSPHOLIPID PHOSPHATASE 4"/>
    <property type="match status" value="1"/>
</dbReference>
<dbReference type="InterPro" id="IPR043216">
    <property type="entry name" value="PAP-like"/>
</dbReference>
<evidence type="ECO:0000313" key="1">
    <source>
        <dbReference type="EMBL" id="MEQ2169331.1"/>
    </source>
</evidence>
<reference evidence="1 2" key="1">
    <citation type="submission" date="2021-06" db="EMBL/GenBank/DDBJ databases">
        <authorList>
            <person name="Palmer J.M."/>
        </authorList>
    </citation>
    <scope>NUCLEOTIDE SEQUENCE [LARGE SCALE GENOMIC DNA]</scope>
    <source>
        <strain evidence="1 2">GA_2019</strain>
        <tissue evidence="1">Muscle</tissue>
    </source>
</reference>
<organism evidence="1 2">
    <name type="scientific">Goodea atripinnis</name>
    <dbReference type="NCBI Taxonomy" id="208336"/>
    <lineage>
        <taxon>Eukaryota</taxon>
        <taxon>Metazoa</taxon>
        <taxon>Chordata</taxon>
        <taxon>Craniata</taxon>
        <taxon>Vertebrata</taxon>
        <taxon>Euteleostomi</taxon>
        <taxon>Actinopterygii</taxon>
        <taxon>Neopterygii</taxon>
        <taxon>Teleostei</taxon>
        <taxon>Neoteleostei</taxon>
        <taxon>Acanthomorphata</taxon>
        <taxon>Ovalentaria</taxon>
        <taxon>Atherinomorphae</taxon>
        <taxon>Cyprinodontiformes</taxon>
        <taxon>Goodeidae</taxon>
        <taxon>Goodea</taxon>
    </lineage>
</organism>
<comment type="caution">
    <text evidence="1">The sequence shown here is derived from an EMBL/GenBank/DDBJ whole genome shotgun (WGS) entry which is preliminary data.</text>
</comment>
<dbReference type="InterPro" id="IPR036938">
    <property type="entry name" value="PAP2/HPO_sf"/>
</dbReference>
<dbReference type="SUPFAM" id="SSF48317">
    <property type="entry name" value="Acid phosphatase/Vanadium-dependent haloperoxidase"/>
    <property type="match status" value="1"/>
</dbReference>
<sequence length="69" mass="7883">PRPDYFQRCFPDGQMNAKMLCTGEPELVLEGRKSFPSSHSSCEYQEMTQITASNCKTICKNIRSLTLTY</sequence>
<gene>
    <name evidence="1" type="ORF">GOODEAATRI_024115</name>
</gene>
<dbReference type="Proteomes" id="UP001476798">
    <property type="component" value="Unassembled WGS sequence"/>
</dbReference>
<feature type="non-terminal residue" evidence="1">
    <location>
        <position position="1"/>
    </location>
</feature>
<dbReference type="EMBL" id="JAHRIO010032639">
    <property type="protein sequence ID" value="MEQ2169331.1"/>
    <property type="molecule type" value="Genomic_DNA"/>
</dbReference>
<name>A0ABV0NE44_9TELE</name>
<keyword evidence="2" id="KW-1185">Reference proteome</keyword>
<accession>A0ABV0NE44</accession>
<protein>
    <submittedName>
        <fullName evidence="1">Uncharacterized protein</fullName>
    </submittedName>
</protein>
<evidence type="ECO:0000313" key="2">
    <source>
        <dbReference type="Proteomes" id="UP001476798"/>
    </source>
</evidence>